<organism evidence="1 2">
    <name type="scientific">Smallanthus sonchifolius</name>
    <dbReference type="NCBI Taxonomy" id="185202"/>
    <lineage>
        <taxon>Eukaryota</taxon>
        <taxon>Viridiplantae</taxon>
        <taxon>Streptophyta</taxon>
        <taxon>Embryophyta</taxon>
        <taxon>Tracheophyta</taxon>
        <taxon>Spermatophyta</taxon>
        <taxon>Magnoliopsida</taxon>
        <taxon>eudicotyledons</taxon>
        <taxon>Gunneridae</taxon>
        <taxon>Pentapetalae</taxon>
        <taxon>asterids</taxon>
        <taxon>campanulids</taxon>
        <taxon>Asterales</taxon>
        <taxon>Asteraceae</taxon>
        <taxon>Asteroideae</taxon>
        <taxon>Heliantheae alliance</taxon>
        <taxon>Millerieae</taxon>
        <taxon>Smallanthus</taxon>
    </lineage>
</organism>
<reference evidence="1 2" key="2">
    <citation type="journal article" date="2022" name="Mol. Ecol. Resour.">
        <title>The genomes of chicory, endive, great burdock and yacon provide insights into Asteraceae paleo-polyploidization history and plant inulin production.</title>
        <authorList>
            <person name="Fan W."/>
            <person name="Wang S."/>
            <person name="Wang H."/>
            <person name="Wang A."/>
            <person name="Jiang F."/>
            <person name="Liu H."/>
            <person name="Zhao H."/>
            <person name="Xu D."/>
            <person name="Zhang Y."/>
        </authorList>
    </citation>
    <scope>NUCLEOTIDE SEQUENCE [LARGE SCALE GENOMIC DNA]</scope>
    <source>
        <strain evidence="2">cv. Yunnan</strain>
        <tissue evidence="1">Leaves</tissue>
    </source>
</reference>
<proteinExistence type="predicted"/>
<sequence length="186" mass="21825">MYAKMKVRDVEKGRIRKERDEVVKIVRKKKKFEEDVNVSSSGYEAQSVVLKSKFEELDVTKRLALPVADLITLLNLKMISTLPKGYDLENYLRRQTRDNFKSLKKPSITKRNLSRFAYSCYPSSSRQRTEADAPIVVLPQYIELFQRNTISLQPFTWMYFDSKSKDLVIERGDQEPIKVYDVNDKD</sequence>
<evidence type="ECO:0000313" key="2">
    <source>
        <dbReference type="Proteomes" id="UP001056120"/>
    </source>
</evidence>
<comment type="caution">
    <text evidence="1">The sequence shown here is derived from an EMBL/GenBank/DDBJ whole genome shotgun (WGS) entry which is preliminary data.</text>
</comment>
<evidence type="ECO:0000313" key="1">
    <source>
        <dbReference type="EMBL" id="KAI3774038.1"/>
    </source>
</evidence>
<name>A0ACB9FRQ4_9ASTR</name>
<protein>
    <submittedName>
        <fullName evidence="1">Uncharacterized protein</fullName>
    </submittedName>
</protein>
<reference evidence="2" key="1">
    <citation type="journal article" date="2022" name="Mol. Ecol. Resour.">
        <title>The genomes of chicory, endive, great burdock and yacon provide insights into Asteraceae palaeo-polyploidization history and plant inulin production.</title>
        <authorList>
            <person name="Fan W."/>
            <person name="Wang S."/>
            <person name="Wang H."/>
            <person name="Wang A."/>
            <person name="Jiang F."/>
            <person name="Liu H."/>
            <person name="Zhao H."/>
            <person name="Xu D."/>
            <person name="Zhang Y."/>
        </authorList>
    </citation>
    <scope>NUCLEOTIDE SEQUENCE [LARGE SCALE GENOMIC DNA]</scope>
    <source>
        <strain evidence="2">cv. Yunnan</strain>
    </source>
</reference>
<dbReference type="Proteomes" id="UP001056120">
    <property type="component" value="Linkage Group LG16"/>
</dbReference>
<dbReference type="EMBL" id="CM042033">
    <property type="protein sequence ID" value="KAI3774038.1"/>
    <property type="molecule type" value="Genomic_DNA"/>
</dbReference>
<accession>A0ACB9FRQ4</accession>
<keyword evidence="2" id="KW-1185">Reference proteome</keyword>
<gene>
    <name evidence="1" type="ORF">L1987_48581</name>
</gene>